<comment type="caution">
    <text evidence="2">The sequence shown here is derived from an EMBL/GenBank/DDBJ whole genome shotgun (WGS) entry which is preliminary data.</text>
</comment>
<reference evidence="2 3" key="1">
    <citation type="submission" date="2020-08" db="EMBL/GenBank/DDBJ databases">
        <title>Plant Genome Project.</title>
        <authorList>
            <person name="Zhang R.-G."/>
        </authorList>
    </citation>
    <scope>NUCLEOTIDE SEQUENCE [LARGE SCALE GENOMIC DNA]</scope>
    <source>
        <tissue evidence="2">Rhizome</tissue>
    </source>
</reference>
<dbReference type="GO" id="GO:0005975">
    <property type="term" value="P:carbohydrate metabolic process"/>
    <property type="evidence" value="ECO:0007669"/>
    <property type="project" value="InterPro"/>
</dbReference>
<evidence type="ECO:0000313" key="3">
    <source>
        <dbReference type="Proteomes" id="UP000734854"/>
    </source>
</evidence>
<comment type="similarity">
    <text evidence="1">Belongs to the glycosyl hydrolase 1 family.</text>
</comment>
<keyword evidence="3" id="KW-1185">Reference proteome</keyword>
<organism evidence="2 3">
    <name type="scientific">Zingiber officinale</name>
    <name type="common">Ginger</name>
    <name type="synonym">Amomum zingiber</name>
    <dbReference type="NCBI Taxonomy" id="94328"/>
    <lineage>
        <taxon>Eukaryota</taxon>
        <taxon>Viridiplantae</taxon>
        <taxon>Streptophyta</taxon>
        <taxon>Embryophyta</taxon>
        <taxon>Tracheophyta</taxon>
        <taxon>Spermatophyta</taxon>
        <taxon>Magnoliopsida</taxon>
        <taxon>Liliopsida</taxon>
        <taxon>Zingiberales</taxon>
        <taxon>Zingiberaceae</taxon>
        <taxon>Zingiber</taxon>
    </lineage>
</organism>
<dbReference type="AlphaFoldDB" id="A0A8J5C0N7"/>
<proteinExistence type="inferred from homology"/>
<dbReference type="EMBL" id="JACMSC010000021">
    <property type="protein sequence ID" value="KAG6470095.1"/>
    <property type="molecule type" value="Genomic_DNA"/>
</dbReference>
<dbReference type="InterPro" id="IPR017853">
    <property type="entry name" value="GH"/>
</dbReference>
<dbReference type="SUPFAM" id="SSF51445">
    <property type="entry name" value="(Trans)glycosidases"/>
    <property type="match status" value="1"/>
</dbReference>
<dbReference type="Pfam" id="PF00232">
    <property type="entry name" value="Glyco_hydro_1"/>
    <property type="match status" value="1"/>
</dbReference>
<evidence type="ECO:0000256" key="1">
    <source>
        <dbReference type="ARBA" id="ARBA00010838"/>
    </source>
</evidence>
<name>A0A8J5C0N7_ZINOF</name>
<dbReference type="InterPro" id="IPR001360">
    <property type="entry name" value="Glyco_hydro_1"/>
</dbReference>
<gene>
    <name evidence="2" type="ORF">ZIOFF_071149</name>
</gene>
<dbReference type="GO" id="GO:0008422">
    <property type="term" value="F:beta-glucosidase activity"/>
    <property type="evidence" value="ECO:0007669"/>
    <property type="project" value="UniProtKB-ARBA"/>
</dbReference>
<accession>A0A8J5C0N7</accession>
<protein>
    <submittedName>
        <fullName evidence="2">Uncharacterized protein</fullName>
    </submittedName>
</protein>
<dbReference type="Proteomes" id="UP000734854">
    <property type="component" value="Unassembled WGS sequence"/>
</dbReference>
<sequence length="67" mass="7786">MSRVNVSYDLDSHSLQTGIRRGVRIGTQAASSWLFIYPRGIREIILYLKNKYNNPLIYITENGRRSI</sequence>
<evidence type="ECO:0000313" key="2">
    <source>
        <dbReference type="EMBL" id="KAG6470095.1"/>
    </source>
</evidence>
<dbReference type="Gene3D" id="3.20.20.80">
    <property type="entry name" value="Glycosidases"/>
    <property type="match status" value="1"/>
</dbReference>